<feature type="signal peptide" evidence="1">
    <location>
        <begin position="1"/>
        <end position="26"/>
    </location>
</feature>
<evidence type="ECO:0000256" key="1">
    <source>
        <dbReference type="SAM" id="SignalP"/>
    </source>
</evidence>
<organism evidence="2 3">
    <name type="scientific">Bionectria ochroleuca</name>
    <name type="common">Gliocladium roseum</name>
    <dbReference type="NCBI Taxonomy" id="29856"/>
    <lineage>
        <taxon>Eukaryota</taxon>
        <taxon>Fungi</taxon>
        <taxon>Dikarya</taxon>
        <taxon>Ascomycota</taxon>
        <taxon>Pezizomycotina</taxon>
        <taxon>Sordariomycetes</taxon>
        <taxon>Hypocreomycetidae</taxon>
        <taxon>Hypocreales</taxon>
        <taxon>Bionectriaceae</taxon>
        <taxon>Clonostachys</taxon>
    </lineage>
</organism>
<evidence type="ECO:0000313" key="2">
    <source>
        <dbReference type="EMBL" id="KAF9755402.1"/>
    </source>
</evidence>
<name>A0A8H7TSN6_BIOOC</name>
<sequence length="191" mass="20813">MAVSIGDGPSPLFTLVQACLLWLASAIFRAAVRVTRACSASLGTRQHMAVYDPSGPPCSIDWPIRRDWRFARAASVQGRSALPAMHLIFGPTGTVGRLLAALASWGSEASTALDGQGPFLGCAQHKLVTGQGHRAQKIEVSSCWWMASASAARISSLHRRFLPFIIYRRPSLSFAERHSQHKQPPPQQKKK</sequence>
<dbReference type="EMBL" id="JADCTT010000003">
    <property type="protein sequence ID" value="KAF9755402.1"/>
    <property type="molecule type" value="Genomic_DNA"/>
</dbReference>
<evidence type="ECO:0000313" key="3">
    <source>
        <dbReference type="Proteomes" id="UP000616885"/>
    </source>
</evidence>
<proteinExistence type="predicted"/>
<gene>
    <name evidence="2" type="ORF">IM811_010843</name>
</gene>
<feature type="chain" id="PRO_5034916633" evidence="1">
    <location>
        <begin position="27"/>
        <end position="191"/>
    </location>
</feature>
<protein>
    <submittedName>
        <fullName evidence="2">Uncharacterized protein</fullName>
    </submittedName>
</protein>
<reference evidence="2" key="1">
    <citation type="submission" date="2020-10" db="EMBL/GenBank/DDBJ databases">
        <title>High-Quality Genome Resource of Clonostachys rosea strain S41 by Oxford Nanopore Long-Read Sequencing.</title>
        <authorList>
            <person name="Wang H."/>
        </authorList>
    </citation>
    <scope>NUCLEOTIDE SEQUENCE</scope>
    <source>
        <strain evidence="2">S41</strain>
    </source>
</reference>
<dbReference type="AlphaFoldDB" id="A0A8H7TSN6"/>
<dbReference type="Proteomes" id="UP000616885">
    <property type="component" value="Unassembled WGS sequence"/>
</dbReference>
<accession>A0A8H7TSN6</accession>
<comment type="caution">
    <text evidence="2">The sequence shown here is derived from an EMBL/GenBank/DDBJ whole genome shotgun (WGS) entry which is preliminary data.</text>
</comment>
<keyword evidence="1" id="KW-0732">Signal</keyword>